<sequence>MVHILARDVFLCLILDVYGDHDVVQSFVHTSWGSLKLAQLPSTLRMILWLWRLLRAQHEEYAKAADQTQSGAVASGTVWRSSNDGETSAVVGAGVDTDTTCCLSSTPVTDVVASLSVQEVLNHIKSAPPLRSMKELKTIEKVCNEGSAEGVDDVVEAVDLNVQCRSAEELWALTRLTALVRHAVALLTQQLLPLLGPAKDQTHNLAGEGKVNEPNHKLFAEFPHECVVLVPLDVCRTVRGFSLRQIVNMCSRRGRGLSTNGGHSCSISIIINPALPSSDNPHRSEKNRRLDKIQQARLAQHYESMVSTCKSQGGDPSFTGLSRCQQTQQQQKKESFSSFIRDASIGFDVQLMALCGGGVGYYLAYVRGCSANDCIVYAIVGLITMLFVDAILLILMLRRQDEKLHKERRRRSRWFRSESRQEKQRQREECLAGGYGDFSPEMLQSKKNA</sequence>
<gene>
    <name evidence="4" type="ORF">TCIL3000_6_480</name>
</gene>
<protein>
    <recommendedName>
        <fullName evidence="5">Transmembrane protein</fullName>
    </recommendedName>
</protein>
<reference evidence="4" key="1">
    <citation type="journal article" date="2012" name="Proc. Natl. Acad. Sci. U.S.A.">
        <title>Antigenic diversity is generated by distinct evolutionary mechanisms in African trypanosome species.</title>
        <authorList>
            <person name="Jackson A.P."/>
            <person name="Berry A."/>
            <person name="Aslett M."/>
            <person name="Allison H.C."/>
            <person name="Burton P."/>
            <person name="Vavrova-Anderson J."/>
            <person name="Brown R."/>
            <person name="Browne H."/>
            <person name="Corton N."/>
            <person name="Hauser H."/>
            <person name="Gamble J."/>
            <person name="Gilderthorp R."/>
            <person name="Marcello L."/>
            <person name="McQuillan J."/>
            <person name="Otto T.D."/>
            <person name="Quail M.A."/>
            <person name="Sanders M.J."/>
            <person name="van Tonder A."/>
            <person name="Ginger M.L."/>
            <person name="Field M.C."/>
            <person name="Barry J.D."/>
            <person name="Hertz-Fowler C."/>
            <person name="Berriman M."/>
        </authorList>
    </citation>
    <scope>NUCLEOTIDE SEQUENCE</scope>
    <source>
        <strain evidence="4">IL3000</strain>
    </source>
</reference>
<evidence type="ECO:0000256" key="1">
    <source>
        <dbReference type="SAM" id="MobiDB-lite"/>
    </source>
</evidence>
<keyword evidence="2" id="KW-1133">Transmembrane helix</keyword>
<feature type="chain" id="PRO_5003410231" description="Transmembrane protein" evidence="3">
    <location>
        <begin position="20"/>
        <end position="449"/>
    </location>
</feature>
<keyword evidence="3" id="KW-0732">Signal</keyword>
<dbReference type="EMBL" id="HE575319">
    <property type="protein sequence ID" value="CCC90822.1"/>
    <property type="molecule type" value="Genomic_DNA"/>
</dbReference>
<organism evidence="4">
    <name type="scientific">Trypanosoma congolense (strain IL3000)</name>
    <dbReference type="NCBI Taxonomy" id="1068625"/>
    <lineage>
        <taxon>Eukaryota</taxon>
        <taxon>Discoba</taxon>
        <taxon>Euglenozoa</taxon>
        <taxon>Kinetoplastea</taxon>
        <taxon>Metakinetoplastina</taxon>
        <taxon>Trypanosomatida</taxon>
        <taxon>Trypanosomatidae</taxon>
        <taxon>Trypanosoma</taxon>
        <taxon>Nannomonas</taxon>
    </lineage>
</organism>
<name>G0UN62_TRYCI</name>
<evidence type="ECO:0000256" key="3">
    <source>
        <dbReference type="SAM" id="SignalP"/>
    </source>
</evidence>
<evidence type="ECO:0008006" key="5">
    <source>
        <dbReference type="Google" id="ProtNLM"/>
    </source>
</evidence>
<evidence type="ECO:0000256" key="2">
    <source>
        <dbReference type="SAM" id="Phobius"/>
    </source>
</evidence>
<feature type="compositionally biased region" description="Basic and acidic residues" evidence="1">
    <location>
        <begin position="415"/>
        <end position="430"/>
    </location>
</feature>
<proteinExistence type="predicted"/>
<accession>G0UN62</accession>
<dbReference type="AlphaFoldDB" id="G0UN62"/>
<keyword evidence="2" id="KW-0812">Transmembrane</keyword>
<evidence type="ECO:0000313" key="4">
    <source>
        <dbReference type="EMBL" id="CCC90822.1"/>
    </source>
</evidence>
<feature type="transmembrane region" description="Helical" evidence="2">
    <location>
        <begin position="375"/>
        <end position="397"/>
    </location>
</feature>
<dbReference type="VEuPathDB" id="TriTrypDB:TcIL3000_6_480"/>
<feature type="signal peptide" evidence="3">
    <location>
        <begin position="1"/>
        <end position="19"/>
    </location>
</feature>
<feature type="region of interest" description="Disordered" evidence="1">
    <location>
        <begin position="408"/>
        <end position="449"/>
    </location>
</feature>
<keyword evidence="2" id="KW-0472">Membrane</keyword>